<keyword evidence="3" id="KW-1185">Reference proteome</keyword>
<dbReference type="GO" id="GO:0046464">
    <property type="term" value="P:acylglycerol catabolic process"/>
    <property type="evidence" value="ECO:0007669"/>
    <property type="project" value="TreeGrafter"/>
</dbReference>
<gene>
    <name evidence="2" type="ORF">HG536_0D01230</name>
</gene>
<dbReference type="InterPro" id="IPR050266">
    <property type="entry name" value="AB_hydrolase_sf"/>
</dbReference>
<dbReference type="PANTHER" id="PTHR43798:SF5">
    <property type="entry name" value="MONOACYLGLYCEROL LIPASE ABHD6"/>
    <property type="match status" value="1"/>
</dbReference>
<dbReference type="Pfam" id="PF00561">
    <property type="entry name" value="Abhydrolase_1"/>
    <property type="match status" value="1"/>
</dbReference>
<dbReference type="PANTHER" id="PTHR43798">
    <property type="entry name" value="MONOACYLGLYCEROL LIPASE"/>
    <property type="match status" value="1"/>
</dbReference>
<accession>A0A7G3ZGG5</accession>
<evidence type="ECO:0000313" key="2">
    <source>
        <dbReference type="EMBL" id="QLL32601.1"/>
    </source>
</evidence>
<dbReference type="Proteomes" id="UP000515788">
    <property type="component" value="Chromosome 4"/>
</dbReference>
<dbReference type="EMBL" id="CP059249">
    <property type="protein sequence ID" value="QLL32601.1"/>
    <property type="molecule type" value="Genomic_DNA"/>
</dbReference>
<dbReference type="OrthoDB" id="428974at2759"/>
<dbReference type="GO" id="GO:0016020">
    <property type="term" value="C:membrane"/>
    <property type="evidence" value="ECO:0007669"/>
    <property type="project" value="TreeGrafter"/>
</dbReference>
<dbReference type="GeneID" id="59325769"/>
<evidence type="ECO:0000313" key="3">
    <source>
        <dbReference type="Proteomes" id="UP000515788"/>
    </source>
</evidence>
<reference evidence="2 3" key="1">
    <citation type="submission" date="2020-06" db="EMBL/GenBank/DDBJ databases">
        <title>The yeast mating-type switching endonuclease HO is a domesticated member of an unorthodox homing genetic element family.</title>
        <authorList>
            <person name="Coughlan A.Y."/>
            <person name="Lombardi L."/>
            <person name="Braun-Galleani S."/>
            <person name="Martos A.R."/>
            <person name="Galeote V."/>
            <person name="Bigey F."/>
            <person name="Dequin S."/>
            <person name="Byrne K.P."/>
            <person name="Wolfe K.H."/>
        </authorList>
    </citation>
    <scope>NUCLEOTIDE SEQUENCE [LARGE SCALE GENOMIC DNA]</scope>
    <source>
        <strain evidence="2 3">CBS764</strain>
    </source>
</reference>
<dbReference type="AlphaFoldDB" id="A0A7G3ZGG5"/>
<dbReference type="SUPFAM" id="SSF53474">
    <property type="entry name" value="alpha/beta-Hydrolases"/>
    <property type="match status" value="1"/>
</dbReference>
<organism evidence="2 3">
    <name type="scientific">Torulaspora globosa</name>
    <dbReference type="NCBI Taxonomy" id="48254"/>
    <lineage>
        <taxon>Eukaryota</taxon>
        <taxon>Fungi</taxon>
        <taxon>Dikarya</taxon>
        <taxon>Ascomycota</taxon>
        <taxon>Saccharomycotina</taxon>
        <taxon>Saccharomycetes</taxon>
        <taxon>Saccharomycetales</taxon>
        <taxon>Saccharomycetaceae</taxon>
        <taxon>Torulaspora</taxon>
    </lineage>
</organism>
<feature type="domain" description="AB hydrolase-1" evidence="1">
    <location>
        <begin position="91"/>
        <end position="342"/>
    </location>
</feature>
<name>A0A7G3ZGG5_9SACH</name>
<dbReference type="Gene3D" id="3.40.50.1820">
    <property type="entry name" value="alpha/beta hydrolase"/>
    <property type="match status" value="1"/>
</dbReference>
<dbReference type="InterPro" id="IPR000073">
    <property type="entry name" value="AB_hydrolase_1"/>
</dbReference>
<proteinExistence type="predicted"/>
<sequence>MVAGNVDIEGCIKRSCDLEGQPLSGRSLGAIVESYQDGSYLAESIKGSQADQDFKTKFIDENEAYVQFGGTDRYFLRVCHNIRSSGRCDELFLFIHGLGGNLEQFEPLLRMLDETGRQFLALDLPGFGKSDEWDRYCMYDVVEAIHQAVDKIAKSGGYGKLTIVGHSMGCYLSVHYYLKYHEEVNRLVLLAPPKPNVDYLAKNRYWIQIGLHTGHKFPWLFDIYRERFDQCKGLKSSGIRQFFHREGGVTSSYRKLWQFHNNVQIKSRSIFGYFLGWREIDWSELNDVLIKAGAQTSLVIMCGDRDEITPVQYSSDISDLLPGANAKKLIAIRDCGHNLCFDYPEVVLKEFHENVLSELS</sequence>
<dbReference type="PRINTS" id="PR00111">
    <property type="entry name" value="ABHYDROLASE"/>
</dbReference>
<protein>
    <recommendedName>
        <fullName evidence="1">AB hydrolase-1 domain-containing protein</fullName>
    </recommendedName>
</protein>
<dbReference type="InterPro" id="IPR029058">
    <property type="entry name" value="AB_hydrolase_fold"/>
</dbReference>
<dbReference type="GO" id="GO:0047372">
    <property type="term" value="F:monoacylglycerol lipase activity"/>
    <property type="evidence" value="ECO:0007669"/>
    <property type="project" value="TreeGrafter"/>
</dbReference>
<dbReference type="RefSeq" id="XP_037139276.1">
    <property type="nucleotide sequence ID" value="XM_037283380.1"/>
</dbReference>
<evidence type="ECO:0000259" key="1">
    <source>
        <dbReference type="Pfam" id="PF00561"/>
    </source>
</evidence>
<dbReference type="KEGG" id="tgb:HG536_0D01230"/>